<organism evidence="1 2">
    <name type="scientific">Lachancea dasiensis</name>
    <dbReference type="NCBI Taxonomy" id="1072105"/>
    <lineage>
        <taxon>Eukaryota</taxon>
        <taxon>Fungi</taxon>
        <taxon>Dikarya</taxon>
        <taxon>Ascomycota</taxon>
        <taxon>Saccharomycotina</taxon>
        <taxon>Saccharomycetes</taxon>
        <taxon>Saccharomycetales</taxon>
        <taxon>Saccharomycetaceae</taxon>
        <taxon>Lachancea</taxon>
    </lineage>
</organism>
<dbReference type="AlphaFoldDB" id="A0A1G4JMZ4"/>
<name>A0A1G4JMZ4_9SACH</name>
<evidence type="ECO:0000313" key="1">
    <source>
        <dbReference type="EMBL" id="SCU91808.1"/>
    </source>
</evidence>
<proteinExistence type="predicted"/>
<gene>
    <name evidence="1" type="ORF">LADA_0F12200G</name>
</gene>
<dbReference type="EMBL" id="LT598458">
    <property type="protein sequence ID" value="SCU91808.1"/>
    <property type="molecule type" value="Genomic_DNA"/>
</dbReference>
<sequence length="226" mass="25313">MASGADDLHAHGFVNKIISSWNQLNTMKRNSVFETENDINYCAIPVRTAPTLISSNTLRRAERVKRSLKRAGCLLDVKVRSPSKPSLNEASRADERSRLFPSLSGQWTDSLKEISSPRENNARGKQKYTAAIEQPKDIVSSRQPLKNLVIDPRDYLSPEEMENGGFYISLSAESSPRTISHHIRTVSQVALKEMIMGNEEMIGSIGGSLKDGNFFHSKVKWTCYIN</sequence>
<protein>
    <submittedName>
        <fullName evidence="1">LADA_0F12200g1_1</fullName>
    </submittedName>
</protein>
<accession>A0A1G4JMZ4</accession>
<reference evidence="1 2" key="1">
    <citation type="submission" date="2016-03" db="EMBL/GenBank/DDBJ databases">
        <authorList>
            <person name="Devillers H."/>
        </authorList>
    </citation>
    <scope>NUCLEOTIDE SEQUENCE [LARGE SCALE GENOMIC DNA]</scope>
    <source>
        <strain evidence="1">CBS 10888</strain>
    </source>
</reference>
<evidence type="ECO:0000313" key="2">
    <source>
        <dbReference type="Proteomes" id="UP000190274"/>
    </source>
</evidence>
<keyword evidence="2" id="KW-1185">Reference proteome</keyword>
<dbReference type="Proteomes" id="UP000190274">
    <property type="component" value="Chromosome F"/>
</dbReference>